<comment type="caution">
    <text evidence="2">The sequence shown here is derived from an EMBL/GenBank/DDBJ whole genome shotgun (WGS) entry which is preliminary data.</text>
</comment>
<protein>
    <recommendedName>
        <fullName evidence="4">HTH LytTR-type domain-containing protein</fullName>
    </recommendedName>
</protein>
<evidence type="ECO:0000313" key="3">
    <source>
        <dbReference type="Proteomes" id="UP000240410"/>
    </source>
</evidence>
<proteinExistence type="predicted"/>
<feature type="transmembrane region" description="Helical" evidence="1">
    <location>
        <begin position="78"/>
        <end position="95"/>
    </location>
</feature>
<keyword evidence="1" id="KW-0812">Transmembrane</keyword>
<accession>A0A2T3M482</accession>
<keyword evidence="1" id="KW-1133">Transmembrane helix</keyword>
<dbReference type="AlphaFoldDB" id="A0A2T3M482"/>
<dbReference type="Proteomes" id="UP000240410">
    <property type="component" value="Unassembled WGS sequence"/>
</dbReference>
<evidence type="ECO:0008006" key="4">
    <source>
        <dbReference type="Google" id="ProtNLM"/>
    </source>
</evidence>
<dbReference type="RefSeq" id="WP_181319092.1">
    <property type="nucleotide sequence ID" value="NZ_PYOJ01000052.1"/>
</dbReference>
<feature type="non-terminal residue" evidence="2">
    <location>
        <position position="1"/>
    </location>
</feature>
<reference evidence="2 3" key="1">
    <citation type="submission" date="2018-03" db="EMBL/GenBank/DDBJ databases">
        <title>Whole genome sequencing of Histamine producing bacteria.</title>
        <authorList>
            <person name="Butler K."/>
        </authorList>
    </citation>
    <scope>NUCLEOTIDE SEQUENCE [LARGE SCALE GENOMIC DNA]</scope>
    <source>
        <strain evidence="2 3">ATCC 33979</strain>
    </source>
</reference>
<dbReference type="EMBL" id="PYOJ01000052">
    <property type="protein sequence ID" value="PSV86701.1"/>
    <property type="molecule type" value="Genomic_DNA"/>
</dbReference>
<evidence type="ECO:0000313" key="2">
    <source>
        <dbReference type="EMBL" id="PSV86701.1"/>
    </source>
</evidence>
<evidence type="ECO:0000256" key="1">
    <source>
        <dbReference type="SAM" id="Phobius"/>
    </source>
</evidence>
<keyword evidence="1" id="KW-0472">Membrane</keyword>
<gene>
    <name evidence="2" type="ORF">CTM89_20830</name>
</gene>
<organism evidence="2 3">
    <name type="scientific">Photobacterium leiognathi</name>
    <dbReference type="NCBI Taxonomy" id="553611"/>
    <lineage>
        <taxon>Bacteria</taxon>
        <taxon>Pseudomonadati</taxon>
        <taxon>Pseudomonadota</taxon>
        <taxon>Gammaproteobacteria</taxon>
        <taxon>Vibrionales</taxon>
        <taxon>Vibrionaceae</taxon>
        <taxon>Photobacterium</taxon>
    </lineage>
</organism>
<name>A0A2T3M482_PHOLE</name>
<sequence>CLSLNVNSFSKKQDNSIISCAEYNSIRYIGNNFIVKNASGSSNITFNDKNFGILMWYISANEKNILSKFYLNSSFADFLFFLEILLLLTSTLFLINKKTNEVIIKDLENQNKIMIQKINNVKNIVLKNKRSFPTNDKLIIASYYHPYTIIHFIDGKNDRLRCSLAELENSFELEFIRVNRSCMVVKQHLFSFGDISLSTDKSNHQLLLDIKGTIHTISIGKKYESQLISLLSMRKYNRNF</sequence>